<keyword evidence="3" id="KW-1003">Cell membrane</keyword>
<feature type="transmembrane region" description="Helical" evidence="8">
    <location>
        <begin position="254"/>
        <end position="276"/>
    </location>
</feature>
<keyword evidence="5 8" id="KW-0812">Transmembrane</keyword>
<gene>
    <name evidence="10" type="ORF">ACFSFX_01120</name>
</gene>
<evidence type="ECO:0000256" key="1">
    <source>
        <dbReference type="ARBA" id="ARBA00004429"/>
    </source>
</evidence>
<evidence type="ECO:0000256" key="4">
    <source>
        <dbReference type="ARBA" id="ARBA00022519"/>
    </source>
</evidence>
<dbReference type="PANTHER" id="PTHR43357:SF4">
    <property type="entry name" value="INNER MEMBRANE ABC TRANSPORTER PERMEASE PROTEIN YDCV"/>
    <property type="match status" value="1"/>
</dbReference>
<dbReference type="InterPro" id="IPR035906">
    <property type="entry name" value="MetI-like_sf"/>
</dbReference>
<evidence type="ECO:0000313" key="11">
    <source>
        <dbReference type="Proteomes" id="UP001597307"/>
    </source>
</evidence>
<dbReference type="PROSITE" id="PS50928">
    <property type="entry name" value="ABC_TM1"/>
    <property type="match status" value="1"/>
</dbReference>
<keyword evidence="7 8" id="KW-0472">Membrane</keyword>
<evidence type="ECO:0000256" key="2">
    <source>
        <dbReference type="ARBA" id="ARBA00022448"/>
    </source>
</evidence>
<protein>
    <submittedName>
        <fullName evidence="10">ABC transporter permease</fullName>
    </submittedName>
</protein>
<evidence type="ECO:0000256" key="8">
    <source>
        <dbReference type="RuleBase" id="RU363032"/>
    </source>
</evidence>
<feature type="transmembrane region" description="Helical" evidence="8">
    <location>
        <begin position="12"/>
        <end position="36"/>
    </location>
</feature>
<evidence type="ECO:0000313" key="10">
    <source>
        <dbReference type="EMBL" id="MFD1845196.1"/>
    </source>
</evidence>
<evidence type="ECO:0000259" key="9">
    <source>
        <dbReference type="PROSITE" id="PS50928"/>
    </source>
</evidence>
<dbReference type="Pfam" id="PF00528">
    <property type="entry name" value="BPD_transp_1"/>
    <property type="match status" value="1"/>
</dbReference>
<feature type="transmembrane region" description="Helical" evidence="8">
    <location>
        <begin position="70"/>
        <end position="92"/>
    </location>
</feature>
<comment type="similarity">
    <text evidence="8">Belongs to the binding-protein-dependent transport system permease family.</text>
</comment>
<comment type="subcellular location">
    <subcellularLocation>
        <location evidence="1">Cell inner membrane</location>
        <topology evidence="1">Multi-pass membrane protein</topology>
    </subcellularLocation>
    <subcellularLocation>
        <location evidence="8">Cell membrane</location>
        <topology evidence="8">Multi-pass membrane protein</topology>
    </subcellularLocation>
</comment>
<dbReference type="Gene3D" id="1.10.3720.10">
    <property type="entry name" value="MetI-like"/>
    <property type="match status" value="1"/>
</dbReference>
<feature type="domain" description="ABC transmembrane type-1" evidence="9">
    <location>
        <begin position="66"/>
        <end position="277"/>
    </location>
</feature>
<feature type="transmembrane region" description="Helical" evidence="8">
    <location>
        <begin position="197"/>
        <end position="219"/>
    </location>
</feature>
<keyword evidence="2 8" id="KW-0813">Transport</keyword>
<dbReference type="SUPFAM" id="SSF161098">
    <property type="entry name" value="MetI-like"/>
    <property type="match status" value="1"/>
</dbReference>
<keyword evidence="4" id="KW-0997">Cell inner membrane</keyword>
<sequence length="283" mass="29435">MTGLRAPTTRRAAILTLPAVVPIILVVGVSLTAAALQSVGLMPFIGPAQFNTDAWTSDADQLVRSTVTSMYIAVVSTLLSLVVGFVLAAYVLAMPRMGRIVETLSAATIPVPHVIGAGAIGLLLSDSGFLERLLGMPEAFPALVSGPWFVAVIAEYAWKESAFVALVVLGSISRSVGDLCDAAATLGASAGQRILRVVLPLAVPSLAVSAAIVFVYTLGSYEAAWLLGPTTPEPLPVRAVRLFTSVDLAARPEAMVTALVSVAVSAAVITLAILVLRRHRSLR</sequence>
<dbReference type="EMBL" id="JBHUGA010000003">
    <property type="protein sequence ID" value="MFD1845196.1"/>
    <property type="molecule type" value="Genomic_DNA"/>
</dbReference>
<evidence type="ECO:0000256" key="7">
    <source>
        <dbReference type="ARBA" id="ARBA00023136"/>
    </source>
</evidence>
<feature type="transmembrane region" description="Helical" evidence="8">
    <location>
        <begin position="104"/>
        <end position="124"/>
    </location>
</feature>
<name>A0ABW4Q1I6_9MICC</name>
<organism evidence="10 11">
    <name type="scientific">Arthrobacter flavus</name>
    <dbReference type="NCBI Taxonomy" id="95172"/>
    <lineage>
        <taxon>Bacteria</taxon>
        <taxon>Bacillati</taxon>
        <taxon>Actinomycetota</taxon>
        <taxon>Actinomycetes</taxon>
        <taxon>Micrococcales</taxon>
        <taxon>Micrococcaceae</taxon>
        <taxon>Arthrobacter</taxon>
    </lineage>
</organism>
<dbReference type="CDD" id="cd06261">
    <property type="entry name" value="TM_PBP2"/>
    <property type="match status" value="1"/>
</dbReference>
<dbReference type="RefSeq" id="WP_343877223.1">
    <property type="nucleotide sequence ID" value="NZ_BAAAIJ010000003.1"/>
</dbReference>
<feature type="transmembrane region" description="Helical" evidence="8">
    <location>
        <begin position="139"/>
        <end position="158"/>
    </location>
</feature>
<comment type="caution">
    <text evidence="10">The sequence shown here is derived from an EMBL/GenBank/DDBJ whole genome shotgun (WGS) entry which is preliminary data.</text>
</comment>
<reference evidence="11" key="1">
    <citation type="journal article" date="2019" name="Int. J. Syst. Evol. Microbiol.">
        <title>The Global Catalogue of Microorganisms (GCM) 10K type strain sequencing project: providing services to taxonomists for standard genome sequencing and annotation.</title>
        <authorList>
            <consortium name="The Broad Institute Genomics Platform"/>
            <consortium name="The Broad Institute Genome Sequencing Center for Infectious Disease"/>
            <person name="Wu L."/>
            <person name="Ma J."/>
        </authorList>
    </citation>
    <scope>NUCLEOTIDE SEQUENCE [LARGE SCALE GENOMIC DNA]</scope>
    <source>
        <strain evidence="11">JCM 11496</strain>
    </source>
</reference>
<evidence type="ECO:0000256" key="5">
    <source>
        <dbReference type="ARBA" id="ARBA00022692"/>
    </source>
</evidence>
<accession>A0ABW4Q1I6</accession>
<keyword evidence="6 8" id="KW-1133">Transmembrane helix</keyword>
<dbReference type="Proteomes" id="UP001597307">
    <property type="component" value="Unassembled WGS sequence"/>
</dbReference>
<proteinExistence type="inferred from homology"/>
<dbReference type="PANTHER" id="PTHR43357">
    <property type="entry name" value="INNER MEMBRANE ABC TRANSPORTER PERMEASE PROTEIN YDCV"/>
    <property type="match status" value="1"/>
</dbReference>
<dbReference type="InterPro" id="IPR000515">
    <property type="entry name" value="MetI-like"/>
</dbReference>
<evidence type="ECO:0000256" key="6">
    <source>
        <dbReference type="ARBA" id="ARBA00022989"/>
    </source>
</evidence>
<evidence type="ECO:0000256" key="3">
    <source>
        <dbReference type="ARBA" id="ARBA00022475"/>
    </source>
</evidence>
<keyword evidence="11" id="KW-1185">Reference proteome</keyword>